<evidence type="ECO:0000256" key="4">
    <source>
        <dbReference type="ARBA" id="ARBA00022452"/>
    </source>
</evidence>
<feature type="chain" id="PRO_5011792488" evidence="11">
    <location>
        <begin position="30"/>
        <end position="360"/>
    </location>
</feature>
<dbReference type="InterPro" id="IPR033900">
    <property type="entry name" value="Gram_neg_porin_domain"/>
</dbReference>
<dbReference type="STRING" id="416944.SAMN05421548_13139"/>
<dbReference type="OrthoDB" id="8679056at2"/>
<comment type="subunit">
    <text evidence="2">Homotrimer.</text>
</comment>
<protein>
    <submittedName>
        <fullName evidence="13">Outer membrane protein (Porin)</fullName>
    </submittedName>
</protein>
<dbReference type="InterPro" id="IPR050298">
    <property type="entry name" value="Gram-neg_bact_OMP"/>
</dbReference>
<evidence type="ECO:0000256" key="6">
    <source>
        <dbReference type="ARBA" id="ARBA00022729"/>
    </source>
</evidence>
<feature type="domain" description="Porin" evidence="12">
    <location>
        <begin position="19"/>
        <end position="330"/>
    </location>
</feature>
<evidence type="ECO:0000313" key="13">
    <source>
        <dbReference type="EMBL" id="SDE04693.1"/>
    </source>
</evidence>
<evidence type="ECO:0000259" key="12">
    <source>
        <dbReference type="Pfam" id="PF13609"/>
    </source>
</evidence>
<dbReference type="AlphaFoldDB" id="A0A1G6ZQN5"/>
<keyword evidence="9" id="KW-0472">Membrane</keyword>
<reference evidence="14" key="1">
    <citation type="submission" date="2016-09" db="EMBL/GenBank/DDBJ databases">
        <authorList>
            <person name="Varghese N."/>
            <person name="Submissions S."/>
        </authorList>
    </citation>
    <scope>NUCLEOTIDE SEQUENCE [LARGE SCALE GENOMIC DNA]</scope>
    <source>
        <strain evidence="14">TNe-862</strain>
    </source>
</reference>
<evidence type="ECO:0000256" key="1">
    <source>
        <dbReference type="ARBA" id="ARBA00004571"/>
    </source>
</evidence>
<gene>
    <name evidence="13" type="ORF">SAMN05421548_13139</name>
</gene>
<comment type="subcellular location">
    <subcellularLocation>
        <location evidence="1">Cell outer membrane</location>
        <topology evidence="1">Multi-pass membrane protein</topology>
    </subcellularLocation>
</comment>
<proteinExistence type="predicted"/>
<sequence length="360" mass="38407">MKGIMNNKITIFSGLLMASVGLASGTACASGSSVVLYGILDTSIEYLTNAGGTSSTPHSVLRETSGSWYSDRVGLKGTEDLGNGYAAIFTLESGFNIGNGALLQGGRLFGRQAFVGLDTPFGAVTFGRQKTVLYDYLLGLDPLSWSSYGLDDQDTQVVNRADNSVKYVTNIGPFNFDAMYSFGYDSVSGSGPLPGQFRVGKEYDIGGEYASGPATLAIIFEQRNGNSSGTGNQKEQRFVAAGSYAFSQMKFFGGYEWYMSSVIATAQHQNMFYAGAQYRVTVPLQLSAAIFYHDIRSADQRPVSFGVQADYALSKQTQLYIEGTYVKNSNGSDLGASGFGSSIVAGRNQTAVAAGIVHMF</sequence>
<dbReference type="Proteomes" id="UP000198908">
    <property type="component" value="Unassembled WGS sequence"/>
</dbReference>
<keyword evidence="4" id="KW-1134">Transmembrane beta strand</keyword>
<keyword evidence="8" id="KW-0626">Porin</keyword>
<evidence type="ECO:0000256" key="7">
    <source>
        <dbReference type="ARBA" id="ARBA00023065"/>
    </source>
</evidence>
<evidence type="ECO:0000256" key="2">
    <source>
        <dbReference type="ARBA" id="ARBA00011233"/>
    </source>
</evidence>
<evidence type="ECO:0000256" key="5">
    <source>
        <dbReference type="ARBA" id="ARBA00022692"/>
    </source>
</evidence>
<keyword evidence="10" id="KW-0998">Cell outer membrane</keyword>
<keyword evidence="3" id="KW-0813">Transport</keyword>
<keyword evidence="7" id="KW-0406">Ion transport</keyword>
<dbReference type="GO" id="GO:0046930">
    <property type="term" value="C:pore complex"/>
    <property type="evidence" value="ECO:0007669"/>
    <property type="project" value="UniProtKB-KW"/>
</dbReference>
<dbReference type="GO" id="GO:0009279">
    <property type="term" value="C:cell outer membrane"/>
    <property type="evidence" value="ECO:0007669"/>
    <property type="project" value="UniProtKB-SubCell"/>
</dbReference>
<keyword evidence="14" id="KW-1185">Reference proteome</keyword>
<dbReference type="SUPFAM" id="SSF56935">
    <property type="entry name" value="Porins"/>
    <property type="match status" value="1"/>
</dbReference>
<dbReference type="PANTHER" id="PTHR34501:SF9">
    <property type="entry name" value="MAJOR OUTER MEMBRANE PROTEIN P.IA"/>
    <property type="match status" value="1"/>
</dbReference>
<evidence type="ECO:0000313" key="14">
    <source>
        <dbReference type="Proteomes" id="UP000198908"/>
    </source>
</evidence>
<accession>A0A1G6ZQN5</accession>
<evidence type="ECO:0000256" key="10">
    <source>
        <dbReference type="ARBA" id="ARBA00023237"/>
    </source>
</evidence>
<dbReference type="EMBL" id="FMYQ01000031">
    <property type="protein sequence ID" value="SDE04693.1"/>
    <property type="molecule type" value="Genomic_DNA"/>
</dbReference>
<evidence type="ECO:0000256" key="8">
    <source>
        <dbReference type="ARBA" id="ARBA00023114"/>
    </source>
</evidence>
<keyword evidence="6 11" id="KW-0732">Signal</keyword>
<dbReference type="Gene3D" id="2.40.160.10">
    <property type="entry name" value="Porin"/>
    <property type="match status" value="1"/>
</dbReference>
<dbReference type="PANTHER" id="PTHR34501">
    <property type="entry name" value="PROTEIN YDDL-RELATED"/>
    <property type="match status" value="1"/>
</dbReference>
<dbReference type="GO" id="GO:0015288">
    <property type="term" value="F:porin activity"/>
    <property type="evidence" value="ECO:0007669"/>
    <property type="project" value="UniProtKB-KW"/>
</dbReference>
<feature type="signal peptide" evidence="11">
    <location>
        <begin position="1"/>
        <end position="29"/>
    </location>
</feature>
<organism evidence="13 14">
    <name type="scientific">Paraburkholderia lycopersici</name>
    <dbReference type="NCBI Taxonomy" id="416944"/>
    <lineage>
        <taxon>Bacteria</taxon>
        <taxon>Pseudomonadati</taxon>
        <taxon>Pseudomonadota</taxon>
        <taxon>Betaproteobacteria</taxon>
        <taxon>Burkholderiales</taxon>
        <taxon>Burkholderiaceae</taxon>
        <taxon>Paraburkholderia</taxon>
    </lineage>
</organism>
<keyword evidence="5" id="KW-0812">Transmembrane</keyword>
<dbReference type="GO" id="GO:0006811">
    <property type="term" value="P:monoatomic ion transport"/>
    <property type="evidence" value="ECO:0007669"/>
    <property type="project" value="UniProtKB-KW"/>
</dbReference>
<dbReference type="Pfam" id="PF13609">
    <property type="entry name" value="Porin_4"/>
    <property type="match status" value="1"/>
</dbReference>
<evidence type="ECO:0000256" key="3">
    <source>
        <dbReference type="ARBA" id="ARBA00022448"/>
    </source>
</evidence>
<dbReference type="InterPro" id="IPR023614">
    <property type="entry name" value="Porin_dom_sf"/>
</dbReference>
<evidence type="ECO:0000256" key="9">
    <source>
        <dbReference type="ARBA" id="ARBA00023136"/>
    </source>
</evidence>
<dbReference type="RefSeq" id="WP_092003732.1">
    <property type="nucleotide sequence ID" value="NZ_FMYQ01000031.1"/>
</dbReference>
<name>A0A1G6ZQN5_9BURK</name>
<evidence type="ECO:0000256" key="11">
    <source>
        <dbReference type="SAM" id="SignalP"/>
    </source>
</evidence>
<dbReference type="CDD" id="cd00342">
    <property type="entry name" value="gram_neg_porins"/>
    <property type="match status" value="1"/>
</dbReference>
<dbReference type="PROSITE" id="PS51257">
    <property type="entry name" value="PROKAR_LIPOPROTEIN"/>
    <property type="match status" value="1"/>
</dbReference>